<keyword evidence="3" id="KW-0203">Cytokinin biosynthesis</keyword>
<keyword evidence="3" id="KW-0378">Hydrolase</keyword>
<evidence type="ECO:0000256" key="3">
    <source>
        <dbReference type="RuleBase" id="RU363015"/>
    </source>
</evidence>
<proteinExistence type="inferred from homology"/>
<comment type="catalytic activity">
    <reaction evidence="1">
        <text>AMP + H2O = D-ribose 5-phosphate + adenine</text>
        <dbReference type="Rhea" id="RHEA:20129"/>
        <dbReference type="ChEBI" id="CHEBI:15377"/>
        <dbReference type="ChEBI" id="CHEBI:16708"/>
        <dbReference type="ChEBI" id="CHEBI:78346"/>
        <dbReference type="ChEBI" id="CHEBI:456215"/>
        <dbReference type="EC" id="3.2.2.4"/>
    </reaction>
</comment>
<dbReference type="GO" id="GO:0009691">
    <property type="term" value="P:cytokinin biosynthetic process"/>
    <property type="evidence" value="ECO:0007669"/>
    <property type="project" value="UniProtKB-UniRule"/>
</dbReference>
<gene>
    <name evidence="4" type="ORF">CRV06_06425</name>
</gene>
<dbReference type="OrthoDB" id="9801098at2"/>
<sequence>MNIAIYCGTSFGDNPIYKEKAINLIDYLSKKDVSIVYGGSKSGLMGLISNEAMSLNMKVYGVITYTLATQEIENTNITKLEKVATIRERKERMEELADAFIALPGGFGTLEEVSEIFTAIQVGTTNKPCALFNINGYFDKLIDYLKFCKDEGFLLQEHLDSLIVSDDINYIYKKLKNHQAPKSKWEILSAS</sequence>
<dbReference type="RefSeq" id="WP_129081828.1">
    <property type="nucleotide sequence ID" value="NZ_CP041070.1"/>
</dbReference>
<accession>A0A4V1LQ34</accession>
<comment type="caution">
    <text evidence="4">The sequence shown here is derived from an EMBL/GenBank/DDBJ whole genome shotgun (WGS) entry which is preliminary data.</text>
</comment>
<dbReference type="EC" id="3.2.2.n1" evidence="3"/>
<protein>
    <recommendedName>
        <fullName evidence="3">Cytokinin riboside 5'-monophosphate phosphoribohydrolase</fullName>
        <ecNumber evidence="3">3.2.2.n1</ecNumber>
    </recommendedName>
</protein>
<dbReference type="GO" id="GO:0005829">
    <property type="term" value="C:cytosol"/>
    <property type="evidence" value="ECO:0007669"/>
    <property type="project" value="TreeGrafter"/>
</dbReference>
<dbReference type="PANTHER" id="PTHR31223">
    <property type="entry name" value="LOG FAMILY PROTEIN YJL055W"/>
    <property type="match status" value="1"/>
</dbReference>
<dbReference type="PANTHER" id="PTHR31223:SF70">
    <property type="entry name" value="LOG FAMILY PROTEIN YJL055W"/>
    <property type="match status" value="1"/>
</dbReference>
<dbReference type="GO" id="GO:0008714">
    <property type="term" value="F:AMP nucleosidase activity"/>
    <property type="evidence" value="ECO:0007669"/>
    <property type="project" value="UniProtKB-EC"/>
</dbReference>
<dbReference type="AlphaFoldDB" id="A0A4V1LQ34"/>
<evidence type="ECO:0000313" key="4">
    <source>
        <dbReference type="EMBL" id="RXJ63308.1"/>
    </source>
</evidence>
<evidence type="ECO:0000256" key="2">
    <source>
        <dbReference type="ARBA" id="ARBA00006763"/>
    </source>
</evidence>
<evidence type="ECO:0000256" key="1">
    <source>
        <dbReference type="ARBA" id="ARBA00000274"/>
    </source>
</evidence>
<dbReference type="SUPFAM" id="SSF102405">
    <property type="entry name" value="MCP/YpsA-like"/>
    <property type="match status" value="1"/>
</dbReference>
<dbReference type="NCBIfam" id="TIGR00730">
    <property type="entry name" value="Rossman fold protein, TIGR00730 family"/>
    <property type="match status" value="1"/>
</dbReference>
<dbReference type="Pfam" id="PF03641">
    <property type="entry name" value="Lysine_decarbox"/>
    <property type="match status" value="1"/>
</dbReference>
<keyword evidence="5" id="KW-1185">Reference proteome</keyword>
<evidence type="ECO:0000313" key="5">
    <source>
        <dbReference type="Proteomes" id="UP000290191"/>
    </source>
</evidence>
<organism evidence="4 5">
    <name type="scientific">Halarcobacter anaerophilus</name>
    <dbReference type="NCBI Taxonomy" id="877500"/>
    <lineage>
        <taxon>Bacteria</taxon>
        <taxon>Pseudomonadati</taxon>
        <taxon>Campylobacterota</taxon>
        <taxon>Epsilonproteobacteria</taxon>
        <taxon>Campylobacterales</taxon>
        <taxon>Arcobacteraceae</taxon>
        <taxon>Halarcobacter</taxon>
    </lineage>
</organism>
<dbReference type="InterPro" id="IPR005269">
    <property type="entry name" value="LOG"/>
</dbReference>
<dbReference type="STRING" id="877500.GCA_000935065_00520"/>
<reference evidence="4 5" key="1">
    <citation type="submission" date="2017-10" db="EMBL/GenBank/DDBJ databases">
        <title>Genomics of the genus Arcobacter.</title>
        <authorList>
            <person name="Perez-Cataluna A."/>
            <person name="Figueras M.J."/>
        </authorList>
    </citation>
    <scope>NUCLEOTIDE SEQUENCE [LARGE SCALE GENOMIC DNA]</scope>
    <source>
        <strain evidence="4 5">DSM 24636</strain>
    </source>
</reference>
<dbReference type="EMBL" id="PDKO01000004">
    <property type="protein sequence ID" value="RXJ63308.1"/>
    <property type="molecule type" value="Genomic_DNA"/>
</dbReference>
<dbReference type="Gene3D" id="3.40.50.450">
    <property type="match status" value="1"/>
</dbReference>
<dbReference type="InterPro" id="IPR031100">
    <property type="entry name" value="LOG_fam"/>
</dbReference>
<comment type="similarity">
    <text evidence="2 3">Belongs to the LOG family.</text>
</comment>
<dbReference type="Proteomes" id="UP000290191">
    <property type="component" value="Unassembled WGS sequence"/>
</dbReference>
<name>A0A4V1LQ34_9BACT</name>